<name>H2XZM1_CIOIN</name>
<evidence type="ECO:0000313" key="2">
    <source>
        <dbReference type="Proteomes" id="UP000008144"/>
    </source>
</evidence>
<dbReference type="Proteomes" id="UP000008144">
    <property type="component" value="Unassembled WGS sequence"/>
</dbReference>
<keyword evidence="2" id="KW-1185">Reference proteome</keyword>
<proteinExistence type="predicted"/>
<accession>H2XZM1</accession>
<dbReference type="HOGENOM" id="CLU_3175134_0_0_1"/>
<organism evidence="1 2">
    <name type="scientific">Ciona intestinalis</name>
    <name type="common">Transparent sea squirt</name>
    <name type="synonym">Ascidia intestinalis</name>
    <dbReference type="NCBI Taxonomy" id="7719"/>
    <lineage>
        <taxon>Eukaryota</taxon>
        <taxon>Metazoa</taxon>
        <taxon>Chordata</taxon>
        <taxon>Tunicata</taxon>
        <taxon>Ascidiacea</taxon>
        <taxon>Phlebobranchia</taxon>
        <taxon>Cionidae</taxon>
        <taxon>Ciona</taxon>
    </lineage>
</organism>
<dbReference type="Ensembl" id="ENSCINT00000034101.1">
    <property type="protein sequence ID" value="ENSCINP00000035105.1"/>
    <property type="gene ID" value="ENSCING00000021420.1"/>
</dbReference>
<dbReference type="InParanoid" id="H2XZM1"/>
<sequence length="47" mass="5365">MFIVVPHHGWQSMEMIQVKKLESHSSLFPPAPLTLSHFPPSKMILIP</sequence>
<dbReference type="AlphaFoldDB" id="H2XZM1"/>
<protein>
    <submittedName>
        <fullName evidence="1">Uncharacterized protein</fullName>
    </submittedName>
</protein>
<reference evidence="1" key="2">
    <citation type="submission" date="2025-08" db="UniProtKB">
        <authorList>
            <consortium name="Ensembl"/>
        </authorList>
    </citation>
    <scope>IDENTIFICATION</scope>
</reference>
<reference evidence="1" key="3">
    <citation type="submission" date="2025-09" db="UniProtKB">
        <authorList>
            <consortium name="Ensembl"/>
        </authorList>
    </citation>
    <scope>IDENTIFICATION</scope>
</reference>
<evidence type="ECO:0000313" key="1">
    <source>
        <dbReference type="Ensembl" id="ENSCINP00000035105.1"/>
    </source>
</evidence>
<reference evidence="2" key="1">
    <citation type="journal article" date="2002" name="Science">
        <title>The draft genome of Ciona intestinalis: insights into chordate and vertebrate origins.</title>
        <authorList>
            <person name="Dehal P."/>
            <person name="Satou Y."/>
            <person name="Campbell R.K."/>
            <person name="Chapman J."/>
            <person name="Degnan B."/>
            <person name="De Tomaso A."/>
            <person name="Davidson B."/>
            <person name="Di Gregorio A."/>
            <person name="Gelpke M."/>
            <person name="Goodstein D.M."/>
            <person name="Harafuji N."/>
            <person name="Hastings K.E."/>
            <person name="Ho I."/>
            <person name="Hotta K."/>
            <person name="Huang W."/>
            <person name="Kawashima T."/>
            <person name="Lemaire P."/>
            <person name="Martinez D."/>
            <person name="Meinertzhagen I.A."/>
            <person name="Necula S."/>
            <person name="Nonaka M."/>
            <person name="Putnam N."/>
            <person name="Rash S."/>
            <person name="Saiga H."/>
            <person name="Satake M."/>
            <person name="Terry A."/>
            <person name="Yamada L."/>
            <person name="Wang H.G."/>
            <person name="Awazu S."/>
            <person name="Azumi K."/>
            <person name="Boore J."/>
            <person name="Branno M."/>
            <person name="Chin-Bow S."/>
            <person name="DeSantis R."/>
            <person name="Doyle S."/>
            <person name="Francino P."/>
            <person name="Keys D.N."/>
            <person name="Haga S."/>
            <person name="Hayashi H."/>
            <person name="Hino K."/>
            <person name="Imai K.S."/>
            <person name="Inaba K."/>
            <person name="Kano S."/>
            <person name="Kobayashi K."/>
            <person name="Kobayashi M."/>
            <person name="Lee B.I."/>
            <person name="Makabe K.W."/>
            <person name="Manohar C."/>
            <person name="Matassi G."/>
            <person name="Medina M."/>
            <person name="Mochizuki Y."/>
            <person name="Mount S."/>
            <person name="Morishita T."/>
            <person name="Miura S."/>
            <person name="Nakayama A."/>
            <person name="Nishizaka S."/>
            <person name="Nomoto H."/>
            <person name="Ohta F."/>
            <person name="Oishi K."/>
            <person name="Rigoutsos I."/>
            <person name="Sano M."/>
            <person name="Sasaki A."/>
            <person name="Sasakura Y."/>
            <person name="Shoguchi E."/>
            <person name="Shin-i T."/>
            <person name="Spagnuolo A."/>
            <person name="Stainier D."/>
            <person name="Suzuki M.M."/>
            <person name="Tassy O."/>
            <person name="Takatori N."/>
            <person name="Tokuoka M."/>
            <person name="Yagi K."/>
            <person name="Yoshizaki F."/>
            <person name="Wada S."/>
            <person name="Zhang C."/>
            <person name="Hyatt P.D."/>
            <person name="Larimer F."/>
            <person name="Detter C."/>
            <person name="Doggett N."/>
            <person name="Glavina T."/>
            <person name="Hawkins T."/>
            <person name="Richardson P."/>
            <person name="Lucas S."/>
            <person name="Kohara Y."/>
            <person name="Levine M."/>
            <person name="Satoh N."/>
            <person name="Rokhsar D.S."/>
        </authorList>
    </citation>
    <scope>NUCLEOTIDE SEQUENCE [LARGE SCALE GENOMIC DNA]</scope>
</reference>